<dbReference type="InterPro" id="IPR046347">
    <property type="entry name" value="bZIP_sf"/>
</dbReference>
<feature type="compositionally biased region" description="Polar residues" evidence="2">
    <location>
        <begin position="306"/>
        <end position="325"/>
    </location>
</feature>
<keyword evidence="5" id="KW-1185">Reference proteome</keyword>
<keyword evidence="1" id="KW-0175">Coiled coil</keyword>
<evidence type="ECO:0000256" key="1">
    <source>
        <dbReference type="SAM" id="Coils"/>
    </source>
</evidence>
<dbReference type="PROSITE" id="PS00036">
    <property type="entry name" value="BZIP_BASIC"/>
    <property type="match status" value="1"/>
</dbReference>
<name>A0AA43QSC3_9LECA</name>
<feature type="domain" description="BZIP" evidence="3">
    <location>
        <begin position="378"/>
        <end position="392"/>
    </location>
</feature>
<feature type="coiled-coil region" evidence="1">
    <location>
        <begin position="390"/>
        <end position="417"/>
    </location>
</feature>
<evidence type="ECO:0000313" key="4">
    <source>
        <dbReference type="EMBL" id="MDI1490669.1"/>
    </source>
</evidence>
<accession>A0AA43QSC3</accession>
<proteinExistence type="predicted"/>
<feature type="compositionally biased region" description="Polar residues" evidence="2">
    <location>
        <begin position="117"/>
        <end position="133"/>
    </location>
</feature>
<feature type="compositionally biased region" description="Polar residues" evidence="2">
    <location>
        <begin position="332"/>
        <end position="344"/>
    </location>
</feature>
<feature type="region of interest" description="Disordered" evidence="2">
    <location>
        <begin position="44"/>
        <end position="176"/>
    </location>
</feature>
<feature type="compositionally biased region" description="Polar residues" evidence="2">
    <location>
        <begin position="73"/>
        <end position="109"/>
    </location>
</feature>
<organism evidence="4 5">
    <name type="scientific">Ramalina farinacea</name>
    <dbReference type="NCBI Taxonomy" id="258253"/>
    <lineage>
        <taxon>Eukaryota</taxon>
        <taxon>Fungi</taxon>
        <taxon>Dikarya</taxon>
        <taxon>Ascomycota</taxon>
        <taxon>Pezizomycotina</taxon>
        <taxon>Lecanoromycetes</taxon>
        <taxon>OSLEUM clade</taxon>
        <taxon>Lecanoromycetidae</taxon>
        <taxon>Lecanorales</taxon>
        <taxon>Lecanorineae</taxon>
        <taxon>Ramalinaceae</taxon>
        <taxon>Ramalina</taxon>
    </lineage>
</organism>
<dbReference type="CDD" id="cd12193">
    <property type="entry name" value="bZIP_GCN4"/>
    <property type="match status" value="1"/>
</dbReference>
<sequence length="425" mass="45904">MPTTAFPHQQDSDFVLYPQTEETLTHRTGSASSYVQQPATFPIAPNHTTRSASYSPGQISQISRQAHHRRTSAHQLASANQQSPIQNPRVSGIIESSSPSHGYNSTIGQHQRFYASSAPNSSGNLNAQGNSPSIRPPVPLFSQSTGSIQTTASARHKVSQGSPSSHLPKASSSTDVRLTESPIDMDMTDADFAHVLSGGEQLTELDEILDFSNGNSFNSSNENAQQNFTVSPHDILLDNASAPPSTSMTNLTTPGTTFDSPMWANGSNETSPLFGEEGLDDDANHWPPLFEPPNEQVQSVPMTHTLSNVSTTSSGNYNTSPTVGQPSGARMSRNNSSPGQTVSKSGRHSFTAGVHPRKRDKPLPAITVEDPSDSVAIKRARNTMAARKSRQKRVERTEQLESEIEELQGQVEHWKNIALTHGYVG</sequence>
<feature type="compositionally biased region" description="Polar residues" evidence="2">
    <location>
        <begin position="141"/>
        <end position="153"/>
    </location>
</feature>
<evidence type="ECO:0000259" key="3">
    <source>
        <dbReference type="PROSITE" id="PS00036"/>
    </source>
</evidence>
<feature type="region of interest" description="Disordered" evidence="2">
    <location>
        <begin position="306"/>
        <end position="367"/>
    </location>
</feature>
<feature type="compositionally biased region" description="Polar residues" evidence="2">
    <location>
        <begin position="46"/>
        <end position="64"/>
    </location>
</feature>
<feature type="compositionally biased region" description="Low complexity" evidence="2">
    <location>
        <begin position="162"/>
        <end position="173"/>
    </location>
</feature>
<dbReference type="AlphaFoldDB" id="A0AA43QSC3"/>
<evidence type="ECO:0000313" key="5">
    <source>
        <dbReference type="Proteomes" id="UP001161017"/>
    </source>
</evidence>
<dbReference type="GO" id="GO:0003700">
    <property type="term" value="F:DNA-binding transcription factor activity"/>
    <property type="evidence" value="ECO:0007669"/>
    <property type="project" value="InterPro"/>
</dbReference>
<dbReference type="SUPFAM" id="SSF57959">
    <property type="entry name" value="Leucine zipper domain"/>
    <property type="match status" value="1"/>
</dbReference>
<protein>
    <submittedName>
        <fullName evidence="4">General control protein</fullName>
    </submittedName>
</protein>
<comment type="caution">
    <text evidence="4">The sequence shown here is derived from an EMBL/GenBank/DDBJ whole genome shotgun (WGS) entry which is preliminary data.</text>
</comment>
<dbReference type="Proteomes" id="UP001161017">
    <property type="component" value="Unassembled WGS sequence"/>
</dbReference>
<reference evidence="4" key="1">
    <citation type="journal article" date="2023" name="Genome Biol. Evol.">
        <title>First Whole Genome Sequence and Flow Cytometry Genome Size Data for the Lichen-Forming Fungus Ramalina farinacea (Ascomycota).</title>
        <authorList>
            <person name="Llewellyn T."/>
            <person name="Mian S."/>
            <person name="Hill R."/>
            <person name="Leitch I.J."/>
            <person name="Gaya E."/>
        </authorList>
    </citation>
    <scope>NUCLEOTIDE SEQUENCE</scope>
    <source>
        <strain evidence="4">LIQ254RAFAR</strain>
    </source>
</reference>
<dbReference type="InterPro" id="IPR004827">
    <property type="entry name" value="bZIP"/>
</dbReference>
<dbReference type="Pfam" id="PF07716">
    <property type="entry name" value="bZIP_2"/>
    <property type="match status" value="1"/>
</dbReference>
<dbReference type="EMBL" id="JAPUFD010000012">
    <property type="protein sequence ID" value="MDI1490669.1"/>
    <property type="molecule type" value="Genomic_DNA"/>
</dbReference>
<gene>
    <name evidence="4" type="primary">GCN4</name>
    <name evidence="4" type="ORF">OHK93_001873</name>
</gene>
<dbReference type="Gene3D" id="3.30.160.60">
    <property type="entry name" value="Classic Zinc Finger"/>
    <property type="match status" value="1"/>
</dbReference>
<evidence type="ECO:0000256" key="2">
    <source>
        <dbReference type="SAM" id="MobiDB-lite"/>
    </source>
</evidence>